<dbReference type="Proteomes" id="UP000775686">
    <property type="component" value="Unassembled WGS sequence"/>
</dbReference>
<dbReference type="EMBL" id="JACJKH010000033">
    <property type="protein sequence ID" value="MBM6745408.1"/>
    <property type="molecule type" value="Genomic_DNA"/>
</dbReference>
<dbReference type="RefSeq" id="WP_204864657.1">
    <property type="nucleotide sequence ID" value="NZ_JACJKH010000033.1"/>
</dbReference>
<reference evidence="1 2" key="1">
    <citation type="journal article" date="2021" name="Sci. Rep.">
        <title>The distribution of antibiotic resistance genes in chicken gut microbiota commensals.</title>
        <authorList>
            <person name="Juricova H."/>
            <person name="Matiasovicova J."/>
            <person name="Kubasova T."/>
            <person name="Cejkova D."/>
            <person name="Rychlik I."/>
        </authorList>
    </citation>
    <scope>NUCLEOTIDE SEQUENCE [LARGE SCALE GENOMIC DNA]</scope>
    <source>
        <strain evidence="1 2">An770</strain>
    </source>
</reference>
<organism evidence="1 2">
    <name type="scientific">Drancourtella massiliensis</name>
    <dbReference type="NCBI Taxonomy" id="1632013"/>
    <lineage>
        <taxon>Bacteria</taxon>
        <taxon>Bacillati</taxon>
        <taxon>Bacillota</taxon>
        <taxon>Clostridia</taxon>
        <taxon>Eubacteriales</taxon>
        <taxon>Oscillospiraceae</taxon>
        <taxon>Drancourtella</taxon>
    </lineage>
</organism>
<name>A0ABS2EK12_9FIRM</name>
<keyword evidence="2" id="KW-1185">Reference proteome</keyword>
<accession>A0ABS2EK12</accession>
<protein>
    <submittedName>
        <fullName evidence="1">WYL domain-containing protein</fullName>
    </submittedName>
</protein>
<sequence length="337" mass="39602">MEKINIYVPDNVGRILENDASLFEIFKRDGRTVNKNRFLSMLITGFYGQYVQEYTQKYDAIKKETAGVVKSAEKRDLLADSILKNVILPEVPTRKGKNPKRLSLKPTKDTESLIIKIMTDLGDSDYISQYFCRLLMSYCDKPLNEREKIIFRDNYELLDEACKSNRPVAFTTIWNKDVVHEVIPYRVVVGQGEMFNYLICAETDDRSGEQVAKSYRLNRITNLNRSNRMGTISDDVKRHLDMMLHYGPQFAINDDEEICVKLTDYGEKSYNRIYYGRPMVDRIEHEEDAHYYYYKCSADQVFLYFRRFTGNSAEIIKPEALRLRMKKFHADAMKQYE</sequence>
<proteinExistence type="predicted"/>
<evidence type="ECO:0000313" key="1">
    <source>
        <dbReference type="EMBL" id="MBM6745408.1"/>
    </source>
</evidence>
<dbReference type="PROSITE" id="PS52050">
    <property type="entry name" value="WYL"/>
    <property type="match status" value="1"/>
</dbReference>
<comment type="caution">
    <text evidence="1">The sequence shown here is derived from an EMBL/GenBank/DDBJ whole genome shotgun (WGS) entry which is preliminary data.</text>
</comment>
<gene>
    <name evidence="1" type="ORF">H6A32_14065</name>
</gene>
<evidence type="ECO:0000313" key="2">
    <source>
        <dbReference type="Proteomes" id="UP000775686"/>
    </source>
</evidence>